<dbReference type="InterPro" id="IPR000182">
    <property type="entry name" value="GNAT_dom"/>
</dbReference>
<dbReference type="Pfam" id="PF00583">
    <property type="entry name" value="Acetyltransf_1"/>
    <property type="match status" value="1"/>
</dbReference>
<feature type="domain" description="N-acetyltransferase" evidence="1">
    <location>
        <begin position="9"/>
        <end position="164"/>
    </location>
</feature>
<sequence length="218" mass="25492">MENNMKKNYIIRKETKEDYNETEYITREAFFNVYQKGCFEHYILNKLHSSKDYIKELAFVVEKNNKLIGHIGYTHSKLISSNNDEKDIISFGPVSIIPKYKMHGIGSKLIIHSIAEAKKLGYKAIVIYGNPKLYQHFGFTLGIKYGIKTAEGKNAVPLLAMELEKGYLNDADGYRFMESQDFEINEQEFNEYDKSFPYKEKKKTESQTEFEIISNLMW</sequence>
<evidence type="ECO:0000259" key="1">
    <source>
        <dbReference type="PROSITE" id="PS51186"/>
    </source>
</evidence>
<proteinExistence type="predicted"/>
<keyword evidence="2" id="KW-0808">Transferase</keyword>
<dbReference type="Gene3D" id="3.40.630.30">
    <property type="match status" value="1"/>
</dbReference>
<dbReference type="SUPFAM" id="SSF55729">
    <property type="entry name" value="Acyl-CoA N-acyltransferases (Nat)"/>
    <property type="match status" value="1"/>
</dbReference>
<protein>
    <submittedName>
        <fullName evidence="2">N-acetyltransferase</fullName>
    </submittedName>
</protein>
<dbReference type="Proteomes" id="UP000261212">
    <property type="component" value="Unassembled WGS sequence"/>
</dbReference>
<name>A0A3E3E2R9_9FIRM</name>
<organism evidence="2 3">
    <name type="scientific">Anaerofustis stercorihominis</name>
    <dbReference type="NCBI Taxonomy" id="214853"/>
    <lineage>
        <taxon>Bacteria</taxon>
        <taxon>Bacillati</taxon>
        <taxon>Bacillota</taxon>
        <taxon>Clostridia</taxon>
        <taxon>Eubacteriales</taxon>
        <taxon>Eubacteriaceae</taxon>
        <taxon>Anaerofustis</taxon>
    </lineage>
</organism>
<dbReference type="PROSITE" id="PS51186">
    <property type="entry name" value="GNAT"/>
    <property type="match status" value="1"/>
</dbReference>
<dbReference type="EMBL" id="QUSM01000001">
    <property type="protein sequence ID" value="RGD75850.1"/>
    <property type="molecule type" value="Genomic_DNA"/>
</dbReference>
<dbReference type="CDD" id="cd04301">
    <property type="entry name" value="NAT_SF"/>
    <property type="match status" value="1"/>
</dbReference>
<comment type="caution">
    <text evidence="2">The sequence shown here is derived from an EMBL/GenBank/DDBJ whole genome shotgun (WGS) entry which is preliminary data.</text>
</comment>
<reference evidence="2 3" key="1">
    <citation type="submission" date="2018-08" db="EMBL/GenBank/DDBJ databases">
        <title>A genome reference for cultivated species of the human gut microbiota.</title>
        <authorList>
            <person name="Zou Y."/>
            <person name="Xue W."/>
            <person name="Luo G."/>
        </authorList>
    </citation>
    <scope>NUCLEOTIDE SEQUENCE [LARGE SCALE GENOMIC DNA]</scope>
    <source>
        <strain evidence="2 3">AM25-6</strain>
    </source>
</reference>
<dbReference type="GO" id="GO:0016747">
    <property type="term" value="F:acyltransferase activity, transferring groups other than amino-acyl groups"/>
    <property type="evidence" value="ECO:0007669"/>
    <property type="project" value="InterPro"/>
</dbReference>
<evidence type="ECO:0000313" key="3">
    <source>
        <dbReference type="Proteomes" id="UP000261212"/>
    </source>
</evidence>
<accession>A0A3E3E2R9</accession>
<dbReference type="InterPro" id="IPR016181">
    <property type="entry name" value="Acyl_CoA_acyltransferase"/>
</dbReference>
<gene>
    <name evidence="2" type="ORF">DW687_00610</name>
</gene>
<dbReference type="AlphaFoldDB" id="A0A3E3E2R9"/>
<evidence type="ECO:0000313" key="2">
    <source>
        <dbReference type="EMBL" id="RGD75850.1"/>
    </source>
</evidence>